<accession>A0A5D0UJ72</accession>
<dbReference type="RefSeq" id="WP_148348805.1">
    <property type="nucleotide sequence ID" value="NZ_JBHSBF010000003.1"/>
</dbReference>
<protein>
    <submittedName>
        <fullName evidence="1">Uncharacterized protein</fullName>
    </submittedName>
</protein>
<dbReference type="EMBL" id="VSFF01000002">
    <property type="protein sequence ID" value="TYC17663.1"/>
    <property type="molecule type" value="Genomic_DNA"/>
</dbReference>
<keyword evidence="2" id="KW-1185">Reference proteome</keyword>
<dbReference type="OrthoDB" id="9828316at2"/>
<gene>
    <name evidence="1" type="ORF">FXF65_06680</name>
</gene>
<evidence type="ECO:0000313" key="1">
    <source>
        <dbReference type="EMBL" id="TYC17663.1"/>
    </source>
</evidence>
<proteinExistence type="predicted"/>
<evidence type="ECO:0000313" key="2">
    <source>
        <dbReference type="Proteomes" id="UP000322634"/>
    </source>
</evidence>
<reference evidence="1 2" key="1">
    <citation type="submission" date="2019-08" db="EMBL/GenBank/DDBJ databases">
        <title>Actinomadura sp. nov. CYP1-5 isolated from mountain soil.</title>
        <authorList>
            <person name="Songsumanus A."/>
            <person name="Kuncharoen N."/>
            <person name="Kudo T."/>
            <person name="Yuki M."/>
            <person name="Igarashi Y."/>
            <person name="Tanasupawat S."/>
        </authorList>
    </citation>
    <scope>NUCLEOTIDE SEQUENCE [LARGE SCALE GENOMIC DNA]</scope>
    <source>
        <strain evidence="1 2">GKU157</strain>
    </source>
</reference>
<name>A0A5D0UJ72_9ACTN</name>
<dbReference type="AlphaFoldDB" id="A0A5D0UJ72"/>
<dbReference type="Proteomes" id="UP000322634">
    <property type="component" value="Unassembled WGS sequence"/>
</dbReference>
<comment type="caution">
    <text evidence="1">The sequence shown here is derived from an EMBL/GenBank/DDBJ whole genome shotgun (WGS) entry which is preliminary data.</text>
</comment>
<organism evidence="1 2">
    <name type="scientific">Actinomadura syzygii</name>
    <dbReference type="NCBI Taxonomy" id="1427538"/>
    <lineage>
        <taxon>Bacteria</taxon>
        <taxon>Bacillati</taxon>
        <taxon>Actinomycetota</taxon>
        <taxon>Actinomycetes</taxon>
        <taxon>Streptosporangiales</taxon>
        <taxon>Thermomonosporaceae</taxon>
        <taxon>Actinomadura</taxon>
    </lineage>
</organism>
<sequence length="259" mass="27946">MRLPIIRSGRRRRSVTSAAMPRAGRRRGARIGATLALAISTTGVGVGVGAAPASADEYCYTEYLTSLCVEDVLVTAKRPNPFGPEIDLGFFGSIGAFLFGPPKPPKPPRQPVLAAYDSVNQMLFNNQKCVDLLTGPNPFVYPDGTRRTAYTDFLFTRIEDTGLPGVLDPLSGDFAYAAASEQGIRAGGTIRIFEPFLTVNDPGLFGGARLNRTPTRLDTQRLILLHEFGHLTGVTEHKRNEIAAINAKIADDCLGMVSH</sequence>